<dbReference type="InterPro" id="IPR020846">
    <property type="entry name" value="MFS_dom"/>
</dbReference>
<dbReference type="PANTHER" id="PTHR43124">
    <property type="entry name" value="PURINE EFFLUX PUMP PBUE"/>
    <property type="match status" value="1"/>
</dbReference>
<gene>
    <name evidence="8" type="ORF">METZ01_LOCUS354370</name>
</gene>
<accession>A0A382RV44</accession>
<evidence type="ECO:0000259" key="7">
    <source>
        <dbReference type="PROSITE" id="PS50850"/>
    </source>
</evidence>
<feature type="domain" description="Major facilitator superfamily (MFS) profile" evidence="7">
    <location>
        <begin position="1"/>
        <end position="272"/>
    </location>
</feature>
<dbReference type="PANTHER" id="PTHR43124:SF3">
    <property type="entry name" value="CHLORAMPHENICOL EFFLUX PUMP RV0191"/>
    <property type="match status" value="1"/>
</dbReference>
<organism evidence="8">
    <name type="scientific">marine metagenome</name>
    <dbReference type="NCBI Taxonomy" id="408172"/>
    <lineage>
        <taxon>unclassified sequences</taxon>
        <taxon>metagenomes</taxon>
        <taxon>ecological metagenomes</taxon>
    </lineage>
</organism>
<feature type="transmembrane region" description="Helical" evidence="6">
    <location>
        <begin position="48"/>
        <end position="71"/>
    </location>
</feature>
<feature type="non-terminal residue" evidence="8">
    <location>
        <position position="1"/>
    </location>
</feature>
<keyword evidence="2" id="KW-1003">Cell membrane</keyword>
<feature type="transmembrane region" description="Helical" evidence="6">
    <location>
        <begin position="92"/>
        <end position="115"/>
    </location>
</feature>
<feature type="transmembrane region" description="Helical" evidence="6">
    <location>
        <begin position="245"/>
        <end position="266"/>
    </location>
</feature>
<dbReference type="GO" id="GO:0005886">
    <property type="term" value="C:plasma membrane"/>
    <property type="evidence" value="ECO:0007669"/>
    <property type="project" value="UniProtKB-SubCell"/>
</dbReference>
<dbReference type="InterPro" id="IPR036259">
    <property type="entry name" value="MFS_trans_sf"/>
</dbReference>
<evidence type="ECO:0000256" key="2">
    <source>
        <dbReference type="ARBA" id="ARBA00022475"/>
    </source>
</evidence>
<evidence type="ECO:0000256" key="1">
    <source>
        <dbReference type="ARBA" id="ARBA00004651"/>
    </source>
</evidence>
<dbReference type="InterPro" id="IPR050189">
    <property type="entry name" value="MFS_Efflux_Transporters"/>
</dbReference>
<sequence length="275" mass="29726">TIFFTKIVADLFAGKELATAMSALVMSWPFGIAMGQITHGWLAVNYDWQLAFVIASIYCVISALLVIIICREVTGAVKQTGGFRFTLNRNEIFLTVVASLVWSLFNAGYVVYLSFAPGVLVAGGYEMVSALGVISLASWLMIFSGVACGLIADRSGQADLVLYICIAAAIFALLILFITPLAIPSSLMFGLLGMAPAGVIMALTTQAMKPENRAVGMGLFFTTYFLVQAPAPAIAGWLYDLTTDELWPILFAVALFLFTAIANLAFRFAQKRWPI</sequence>
<comment type="subcellular location">
    <subcellularLocation>
        <location evidence="1">Cell membrane</location>
        <topology evidence="1">Multi-pass membrane protein</topology>
    </subcellularLocation>
</comment>
<name>A0A382RV44_9ZZZZ</name>
<dbReference type="PROSITE" id="PS50850">
    <property type="entry name" value="MFS"/>
    <property type="match status" value="1"/>
</dbReference>
<feature type="transmembrane region" description="Helical" evidence="6">
    <location>
        <begin position="187"/>
        <end position="205"/>
    </location>
</feature>
<evidence type="ECO:0000256" key="5">
    <source>
        <dbReference type="ARBA" id="ARBA00023136"/>
    </source>
</evidence>
<feature type="transmembrane region" description="Helical" evidence="6">
    <location>
        <begin position="217"/>
        <end position="239"/>
    </location>
</feature>
<reference evidence="8" key="1">
    <citation type="submission" date="2018-05" db="EMBL/GenBank/DDBJ databases">
        <authorList>
            <person name="Lanie J.A."/>
            <person name="Ng W.-L."/>
            <person name="Kazmierczak K.M."/>
            <person name="Andrzejewski T.M."/>
            <person name="Davidsen T.M."/>
            <person name="Wayne K.J."/>
            <person name="Tettelin H."/>
            <person name="Glass J.I."/>
            <person name="Rusch D."/>
            <person name="Podicherti R."/>
            <person name="Tsui H.-C.T."/>
            <person name="Winkler M.E."/>
        </authorList>
    </citation>
    <scope>NUCLEOTIDE SEQUENCE</scope>
</reference>
<dbReference type="AlphaFoldDB" id="A0A382RV44"/>
<dbReference type="Gene3D" id="1.20.1250.20">
    <property type="entry name" value="MFS general substrate transporter like domains"/>
    <property type="match status" value="1"/>
</dbReference>
<dbReference type="SUPFAM" id="SSF103473">
    <property type="entry name" value="MFS general substrate transporter"/>
    <property type="match status" value="1"/>
</dbReference>
<keyword evidence="5 6" id="KW-0472">Membrane</keyword>
<keyword evidence="3 6" id="KW-0812">Transmembrane</keyword>
<dbReference type="GO" id="GO:0022857">
    <property type="term" value="F:transmembrane transporter activity"/>
    <property type="evidence" value="ECO:0007669"/>
    <property type="project" value="InterPro"/>
</dbReference>
<evidence type="ECO:0000313" key="8">
    <source>
        <dbReference type="EMBL" id="SVD01516.1"/>
    </source>
</evidence>
<dbReference type="Pfam" id="PF07690">
    <property type="entry name" value="MFS_1"/>
    <property type="match status" value="1"/>
</dbReference>
<protein>
    <recommendedName>
        <fullName evidence="7">Major facilitator superfamily (MFS) profile domain-containing protein</fullName>
    </recommendedName>
</protein>
<proteinExistence type="predicted"/>
<keyword evidence="4 6" id="KW-1133">Transmembrane helix</keyword>
<feature type="transmembrane region" description="Helical" evidence="6">
    <location>
        <begin position="127"/>
        <end position="148"/>
    </location>
</feature>
<dbReference type="InterPro" id="IPR011701">
    <property type="entry name" value="MFS"/>
</dbReference>
<feature type="transmembrane region" description="Helical" evidence="6">
    <location>
        <begin position="21"/>
        <end position="42"/>
    </location>
</feature>
<feature type="transmembrane region" description="Helical" evidence="6">
    <location>
        <begin position="160"/>
        <end position="181"/>
    </location>
</feature>
<dbReference type="EMBL" id="UINC01124398">
    <property type="protein sequence ID" value="SVD01516.1"/>
    <property type="molecule type" value="Genomic_DNA"/>
</dbReference>
<evidence type="ECO:0000256" key="6">
    <source>
        <dbReference type="SAM" id="Phobius"/>
    </source>
</evidence>
<evidence type="ECO:0000256" key="4">
    <source>
        <dbReference type="ARBA" id="ARBA00022989"/>
    </source>
</evidence>
<evidence type="ECO:0000256" key="3">
    <source>
        <dbReference type="ARBA" id="ARBA00022692"/>
    </source>
</evidence>